<dbReference type="EMBL" id="REGN01003312">
    <property type="protein sequence ID" value="RNA23311.1"/>
    <property type="molecule type" value="Genomic_DNA"/>
</dbReference>
<dbReference type="Proteomes" id="UP000276133">
    <property type="component" value="Unassembled WGS sequence"/>
</dbReference>
<reference evidence="1 2" key="1">
    <citation type="journal article" date="2018" name="Sci. Rep.">
        <title>Genomic signatures of local adaptation to the degree of environmental predictability in rotifers.</title>
        <authorList>
            <person name="Franch-Gras L."/>
            <person name="Hahn C."/>
            <person name="Garcia-Roger E.M."/>
            <person name="Carmona M.J."/>
            <person name="Serra M."/>
            <person name="Gomez A."/>
        </authorList>
    </citation>
    <scope>NUCLEOTIDE SEQUENCE [LARGE SCALE GENOMIC DNA]</scope>
    <source>
        <strain evidence="1">HYR1</strain>
    </source>
</reference>
<comment type="caution">
    <text evidence="1">The sequence shown here is derived from an EMBL/GenBank/DDBJ whole genome shotgun (WGS) entry which is preliminary data.</text>
</comment>
<accession>A0A3M7RIC0</accession>
<protein>
    <submittedName>
        <fullName evidence="1">Uncharacterized protein</fullName>
    </submittedName>
</protein>
<evidence type="ECO:0000313" key="2">
    <source>
        <dbReference type="Proteomes" id="UP000276133"/>
    </source>
</evidence>
<name>A0A3M7RIC0_BRAPC</name>
<organism evidence="1 2">
    <name type="scientific">Brachionus plicatilis</name>
    <name type="common">Marine rotifer</name>
    <name type="synonym">Brachionus muelleri</name>
    <dbReference type="NCBI Taxonomy" id="10195"/>
    <lineage>
        <taxon>Eukaryota</taxon>
        <taxon>Metazoa</taxon>
        <taxon>Spiralia</taxon>
        <taxon>Gnathifera</taxon>
        <taxon>Rotifera</taxon>
        <taxon>Eurotatoria</taxon>
        <taxon>Monogononta</taxon>
        <taxon>Pseudotrocha</taxon>
        <taxon>Ploima</taxon>
        <taxon>Brachionidae</taxon>
        <taxon>Brachionus</taxon>
    </lineage>
</organism>
<dbReference type="OrthoDB" id="10311137at2759"/>
<sequence>MESKSNEKDKRLVIYPKVFRISLTWIKIQNDEISVCRNYPIDLTEETANVVSIKKSLMSQHEFANITLLDCSFEEIRDNCYTRGELYWNRRFKFYFVNRAEWNDFIARVNADVKHKKVNHPIQADTSVRPKSTYYPVTMPRTFRRSFTLLKIKNDQIWTYKNLPFNLTEYTANLDHIKKIMSSEYGIENPMVLDRKYKEVRDHSTTRGEIFWNTNHVFYFISRNDWENFYIEPECKFHQVKYKKVNHTTYFDTMRPTYFKSKESHI</sequence>
<dbReference type="AlphaFoldDB" id="A0A3M7RIC0"/>
<evidence type="ECO:0000313" key="1">
    <source>
        <dbReference type="EMBL" id="RNA23311.1"/>
    </source>
</evidence>
<gene>
    <name evidence="1" type="ORF">BpHYR1_016227</name>
</gene>
<proteinExistence type="predicted"/>
<keyword evidence="2" id="KW-1185">Reference proteome</keyword>